<evidence type="ECO:0000259" key="2">
    <source>
        <dbReference type="Pfam" id="PF09835"/>
    </source>
</evidence>
<protein>
    <submittedName>
        <fullName evidence="3">DUF2062 domain-containing protein</fullName>
    </submittedName>
</protein>
<dbReference type="PANTHER" id="PTHR40547:SF1">
    <property type="entry name" value="SLL0298 PROTEIN"/>
    <property type="match status" value="1"/>
</dbReference>
<evidence type="ECO:0000256" key="1">
    <source>
        <dbReference type="SAM" id="Phobius"/>
    </source>
</evidence>
<keyword evidence="1" id="KW-1133">Transmembrane helix</keyword>
<accession>A0ABT1RAL7</accession>
<sequence length="197" mass="21463">MLFRRRKKATWPDRLREFFWPRKGLTRPARYLAKRILRLSASPHAVAAGVAAGTFSAFTPLLGFHVFLALALAYLFAGNLLAAALATTIANPLTIPLIALATFRLGEVLLGIQSAEAVTAAELFHRLEHLHLSELWQPVLKPMLAGAGILGITAAVLAYGATRFAVRSFKARRHARLLERAGLVSAHPVLSRGEKSL</sequence>
<evidence type="ECO:0000313" key="4">
    <source>
        <dbReference type="Proteomes" id="UP000996601"/>
    </source>
</evidence>
<evidence type="ECO:0000313" key="3">
    <source>
        <dbReference type="EMBL" id="MCQ4632134.1"/>
    </source>
</evidence>
<feature type="transmembrane region" description="Helical" evidence="1">
    <location>
        <begin position="64"/>
        <end position="86"/>
    </location>
</feature>
<dbReference type="RefSeq" id="WP_256118773.1">
    <property type="nucleotide sequence ID" value="NZ_WHSB02000007.1"/>
</dbReference>
<feature type="transmembrane region" description="Helical" evidence="1">
    <location>
        <begin position="93"/>
        <end position="112"/>
    </location>
</feature>
<dbReference type="PANTHER" id="PTHR40547">
    <property type="entry name" value="SLL0298 PROTEIN"/>
    <property type="match status" value="1"/>
</dbReference>
<feature type="transmembrane region" description="Helical" evidence="1">
    <location>
        <begin position="36"/>
        <end position="58"/>
    </location>
</feature>
<keyword evidence="1" id="KW-0812">Transmembrane</keyword>
<dbReference type="Proteomes" id="UP000996601">
    <property type="component" value="Unassembled WGS sequence"/>
</dbReference>
<keyword evidence="1" id="KW-0472">Membrane</keyword>
<dbReference type="Pfam" id="PF09835">
    <property type="entry name" value="DUF2062"/>
    <property type="match status" value="1"/>
</dbReference>
<dbReference type="InterPro" id="IPR018639">
    <property type="entry name" value="DUF2062"/>
</dbReference>
<feature type="transmembrane region" description="Helical" evidence="1">
    <location>
        <begin position="143"/>
        <end position="166"/>
    </location>
</feature>
<feature type="domain" description="DUF2062" evidence="2">
    <location>
        <begin position="27"/>
        <end position="174"/>
    </location>
</feature>
<organism evidence="3 4">
    <name type="scientific">Shinella lacus</name>
    <dbReference type="NCBI Taxonomy" id="2654216"/>
    <lineage>
        <taxon>Bacteria</taxon>
        <taxon>Pseudomonadati</taxon>
        <taxon>Pseudomonadota</taxon>
        <taxon>Alphaproteobacteria</taxon>
        <taxon>Hyphomicrobiales</taxon>
        <taxon>Rhizobiaceae</taxon>
        <taxon>Shinella</taxon>
    </lineage>
</organism>
<reference evidence="3" key="1">
    <citation type="submission" date="2021-07" db="EMBL/GenBank/DDBJ databases">
        <title>Shinella sp. nov., a novel member of the genus Shinella from water.</title>
        <authorList>
            <person name="Deng Y."/>
        </authorList>
    </citation>
    <scope>NUCLEOTIDE SEQUENCE</scope>
    <source>
        <strain evidence="3">CPCC 100929</strain>
    </source>
</reference>
<dbReference type="EMBL" id="WHSB02000007">
    <property type="protein sequence ID" value="MCQ4632134.1"/>
    <property type="molecule type" value="Genomic_DNA"/>
</dbReference>
<proteinExistence type="predicted"/>
<comment type="caution">
    <text evidence="3">The sequence shown here is derived from an EMBL/GenBank/DDBJ whole genome shotgun (WGS) entry which is preliminary data.</text>
</comment>
<gene>
    <name evidence="3" type="ORF">GB927_018940</name>
</gene>
<keyword evidence="4" id="KW-1185">Reference proteome</keyword>
<name>A0ABT1RAL7_9HYPH</name>